<dbReference type="PANTHER" id="PTHR33362">
    <property type="entry name" value="SIALIC ACID TRAP TRANSPORTER PERMEASE PROTEIN SIAT-RELATED"/>
    <property type="match status" value="1"/>
</dbReference>
<dbReference type="RefSeq" id="WP_206940634.1">
    <property type="nucleotide sequence ID" value="NZ_JAFLNF010000004.1"/>
</dbReference>
<keyword evidence="3 7" id="KW-0997">Cell inner membrane</keyword>
<feature type="transmembrane region" description="Helical" evidence="8">
    <location>
        <begin position="7"/>
        <end position="38"/>
    </location>
</feature>
<evidence type="ECO:0000313" key="11">
    <source>
        <dbReference type="Proteomes" id="UP000664779"/>
    </source>
</evidence>
<protein>
    <submittedName>
        <fullName evidence="10">TRAP transporter large permease subunit</fullName>
    </submittedName>
</protein>
<keyword evidence="5 8" id="KW-1133">Transmembrane helix</keyword>
<dbReference type="PANTHER" id="PTHR33362:SF5">
    <property type="entry name" value="C4-DICARBOXYLATE TRAP TRANSPORTER LARGE PERMEASE PROTEIN DCTM"/>
    <property type="match status" value="1"/>
</dbReference>
<name>A0A939J9U5_9HYPH</name>
<evidence type="ECO:0000313" key="10">
    <source>
        <dbReference type="EMBL" id="MBO0345758.1"/>
    </source>
</evidence>
<evidence type="ECO:0000256" key="6">
    <source>
        <dbReference type="ARBA" id="ARBA00023136"/>
    </source>
</evidence>
<feature type="transmembrane region" description="Helical" evidence="8">
    <location>
        <begin position="58"/>
        <end position="75"/>
    </location>
</feature>
<feature type="transmembrane region" description="Helical" evidence="8">
    <location>
        <begin position="347"/>
        <end position="365"/>
    </location>
</feature>
<proteinExistence type="predicted"/>
<feature type="transmembrane region" description="Helical" evidence="8">
    <location>
        <begin position="173"/>
        <end position="196"/>
    </location>
</feature>
<dbReference type="EMBL" id="JAFLNF010000004">
    <property type="protein sequence ID" value="MBO0345758.1"/>
    <property type="molecule type" value="Genomic_DNA"/>
</dbReference>
<keyword evidence="6 8" id="KW-0472">Membrane</keyword>
<feature type="transmembrane region" description="Helical" evidence="8">
    <location>
        <begin position="87"/>
        <end position="109"/>
    </location>
</feature>
<comment type="caution">
    <text evidence="10">The sequence shown here is derived from an EMBL/GenBank/DDBJ whole genome shotgun (WGS) entry which is preliminary data.</text>
</comment>
<evidence type="ECO:0000259" key="9">
    <source>
        <dbReference type="Pfam" id="PF06808"/>
    </source>
</evidence>
<feature type="transmembrane region" description="Helical" evidence="8">
    <location>
        <begin position="321"/>
        <end position="340"/>
    </location>
</feature>
<dbReference type="InterPro" id="IPR010656">
    <property type="entry name" value="DctM"/>
</dbReference>
<reference evidence="10" key="1">
    <citation type="submission" date="2021-03" db="EMBL/GenBank/DDBJ databases">
        <title>Roseibium sp. CAU 1637 isolated from Incheon.</title>
        <authorList>
            <person name="Kim W."/>
        </authorList>
    </citation>
    <scope>NUCLEOTIDE SEQUENCE</scope>
    <source>
        <strain evidence="10">CAU 1637</strain>
    </source>
</reference>
<dbReference type="GO" id="GO:0005886">
    <property type="term" value="C:plasma membrane"/>
    <property type="evidence" value="ECO:0007669"/>
    <property type="project" value="UniProtKB-SubCell"/>
</dbReference>
<feature type="transmembrane region" description="Helical" evidence="8">
    <location>
        <begin position="248"/>
        <end position="265"/>
    </location>
</feature>
<accession>A0A939J9U5</accession>
<evidence type="ECO:0000256" key="4">
    <source>
        <dbReference type="ARBA" id="ARBA00022692"/>
    </source>
</evidence>
<comment type="subcellular location">
    <subcellularLocation>
        <location evidence="1 7">Cell inner membrane</location>
        <topology evidence="1 7">Multi-pass membrane protein</topology>
    </subcellularLocation>
</comment>
<comment type="function">
    <text evidence="7">Part of the tripartite ATP-independent periplasmic (TRAP) transport system.</text>
</comment>
<feature type="transmembrane region" description="Helical" evidence="8">
    <location>
        <begin position="223"/>
        <end position="242"/>
    </location>
</feature>
<sequence>MSYEMIAILMFSSMMLMLLTGQRVFGAIGGIAAIAALALWGTGGGDIPFSAAMKLMKWYPLLTLPMFIFMGYILSETKIADDLYKMFHVWMGPLPGGLAIGTIFLMVLISAMNGLSVAGMAIGATIALPELLKRGYDKKMVTGVIQAGSSLGILVPPSVVLVLYAMIARAPVGQLWLAGLIPGLMMAGMFIIYIAIRCKFQPELGPPLPREERDISKAERYRLLAAGALPLVIFGAMMVPFVNGWTSLVESSAIGALTALLASIAKRRLTLPILISCLKQTLGISCMFMWIILAALGFGAVFDGLGAVKAIESLFTEQLGLSPWAILILMQLSFLVMGTFLDDTAMLVIVAPLYVPLVGSLDLGMPRNEVLIWYGVLYTVTTQIAYMTPPFGYNLFLMRAMAPKEITMRDIYGSIVPFVGVMVLALIIIMVFPQIALWLPQVVYGR</sequence>
<keyword evidence="2" id="KW-1003">Cell membrane</keyword>
<feature type="transmembrane region" description="Helical" evidence="8">
    <location>
        <begin position="144"/>
        <end position="167"/>
    </location>
</feature>
<evidence type="ECO:0000256" key="3">
    <source>
        <dbReference type="ARBA" id="ARBA00022519"/>
    </source>
</evidence>
<gene>
    <name evidence="10" type="ORF">J0X15_11055</name>
</gene>
<feature type="transmembrane region" description="Helical" evidence="8">
    <location>
        <begin position="115"/>
        <end position="132"/>
    </location>
</feature>
<organism evidence="10 11">
    <name type="scientific">Roseibium limicola</name>
    <dbReference type="NCBI Taxonomy" id="2816037"/>
    <lineage>
        <taxon>Bacteria</taxon>
        <taxon>Pseudomonadati</taxon>
        <taxon>Pseudomonadota</taxon>
        <taxon>Alphaproteobacteria</taxon>
        <taxon>Hyphomicrobiales</taxon>
        <taxon>Stappiaceae</taxon>
        <taxon>Roseibium</taxon>
    </lineage>
</organism>
<feature type="transmembrane region" description="Helical" evidence="8">
    <location>
        <begin position="277"/>
        <end position="301"/>
    </location>
</feature>
<dbReference type="InterPro" id="IPR004681">
    <property type="entry name" value="TRAP_DctM"/>
</dbReference>
<keyword evidence="11" id="KW-1185">Reference proteome</keyword>
<dbReference type="AlphaFoldDB" id="A0A939J9U5"/>
<feature type="transmembrane region" description="Helical" evidence="8">
    <location>
        <begin position="418"/>
        <end position="439"/>
    </location>
</feature>
<dbReference type="GO" id="GO:0022857">
    <property type="term" value="F:transmembrane transporter activity"/>
    <property type="evidence" value="ECO:0007669"/>
    <property type="project" value="UniProtKB-UniRule"/>
</dbReference>
<feature type="transmembrane region" description="Helical" evidence="8">
    <location>
        <begin position="371"/>
        <end position="397"/>
    </location>
</feature>
<evidence type="ECO:0000256" key="7">
    <source>
        <dbReference type="RuleBase" id="RU369079"/>
    </source>
</evidence>
<dbReference type="Pfam" id="PF06808">
    <property type="entry name" value="DctM"/>
    <property type="match status" value="1"/>
</dbReference>
<feature type="domain" description="TRAP C4-dicarboxylate transport system permease DctM subunit" evidence="9">
    <location>
        <begin position="13"/>
        <end position="435"/>
    </location>
</feature>
<evidence type="ECO:0000256" key="8">
    <source>
        <dbReference type="SAM" id="Phobius"/>
    </source>
</evidence>
<evidence type="ECO:0000256" key="2">
    <source>
        <dbReference type="ARBA" id="ARBA00022475"/>
    </source>
</evidence>
<keyword evidence="4 8" id="KW-0812">Transmembrane</keyword>
<keyword evidence="7" id="KW-0813">Transport</keyword>
<dbReference type="Proteomes" id="UP000664779">
    <property type="component" value="Unassembled WGS sequence"/>
</dbReference>
<evidence type="ECO:0000256" key="5">
    <source>
        <dbReference type="ARBA" id="ARBA00022989"/>
    </source>
</evidence>
<evidence type="ECO:0000256" key="1">
    <source>
        <dbReference type="ARBA" id="ARBA00004429"/>
    </source>
</evidence>